<dbReference type="EMBL" id="JALHLE010000007">
    <property type="protein sequence ID" value="MCJ2178190.1"/>
    <property type="molecule type" value="Genomic_DNA"/>
</dbReference>
<gene>
    <name evidence="2" type="ORF">MTR64_06425</name>
</gene>
<keyword evidence="3" id="KW-1185">Reference proteome</keyword>
<dbReference type="Proteomes" id="UP001162880">
    <property type="component" value="Unassembled WGS sequence"/>
</dbReference>
<organism evidence="2 3">
    <name type="scientific">Novosphingobium album</name>
    <name type="common">ex Hu et al. 2023</name>
    <dbReference type="NCBI Taxonomy" id="2930093"/>
    <lineage>
        <taxon>Bacteria</taxon>
        <taxon>Pseudomonadati</taxon>
        <taxon>Pseudomonadota</taxon>
        <taxon>Alphaproteobacteria</taxon>
        <taxon>Sphingomonadales</taxon>
        <taxon>Sphingomonadaceae</taxon>
        <taxon>Novosphingobium</taxon>
    </lineage>
</organism>
<comment type="caution">
    <text evidence="2">The sequence shown here is derived from an EMBL/GenBank/DDBJ whole genome shotgun (WGS) entry which is preliminary data.</text>
</comment>
<evidence type="ECO:0000313" key="3">
    <source>
        <dbReference type="Proteomes" id="UP001162880"/>
    </source>
</evidence>
<proteinExistence type="predicted"/>
<accession>A0ABT0AZJ7</accession>
<protein>
    <submittedName>
        <fullName evidence="2">Uncharacterized protein</fullName>
    </submittedName>
</protein>
<evidence type="ECO:0000313" key="2">
    <source>
        <dbReference type="EMBL" id="MCJ2178190.1"/>
    </source>
</evidence>
<dbReference type="RefSeq" id="WP_243991993.1">
    <property type="nucleotide sequence ID" value="NZ_JALHLE010000007.1"/>
</dbReference>
<name>A0ABT0AZJ7_9SPHN</name>
<reference evidence="2" key="1">
    <citation type="submission" date="2022-03" db="EMBL/GenBank/DDBJ databases">
        <title>Identification of a novel bacterium isolated from mangrove sediments.</title>
        <authorList>
            <person name="Pan X."/>
        </authorList>
    </citation>
    <scope>NUCLEOTIDE SEQUENCE</scope>
    <source>
        <strain evidence="2">B2580</strain>
    </source>
</reference>
<feature type="region of interest" description="Disordered" evidence="1">
    <location>
        <begin position="102"/>
        <end position="122"/>
    </location>
</feature>
<sequence length="158" mass="15698">MNMAITHTGRHQASHAHPANFGQLNSAIARGDLEAAQSAYAAINESTSPSAMAAKGRSGFDTVGTAIESGDLGTARKALADFRSGRAALTAGAAETAGITAETTATATETTASTTETASTSDSAPVIDASALQTETVSPTEQIATLLSGSGSTVEIIA</sequence>
<evidence type="ECO:0000256" key="1">
    <source>
        <dbReference type="SAM" id="MobiDB-lite"/>
    </source>
</evidence>